<protein>
    <submittedName>
        <fullName evidence="1">LysM peptidoglycan-binding domain-containing protein</fullName>
    </submittedName>
</protein>
<keyword evidence="2" id="KW-1185">Reference proteome</keyword>
<proteinExistence type="predicted"/>
<dbReference type="InterPro" id="IPR036779">
    <property type="entry name" value="LysM_dom_sf"/>
</dbReference>
<reference evidence="1" key="1">
    <citation type="submission" date="2021-12" db="EMBL/GenBank/DDBJ databases">
        <title>Discovery of the Pendulisporaceae a myxobacterial family with distinct sporulation behavior and unique specialized metabolism.</title>
        <authorList>
            <person name="Garcia R."/>
            <person name="Popoff A."/>
            <person name="Bader C.D."/>
            <person name="Loehr J."/>
            <person name="Walesch S."/>
            <person name="Walt C."/>
            <person name="Boldt J."/>
            <person name="Bunk B."/>
            <person name="Haeckl F.J.F.P.J."/>
            <person name="Gunesch A.P."/>
            <person name="Birkelbach J."/>
            <person name="Nuebel U."/>
            <person name="Pietschmann T."/>
            <person name="Bach T."/>
            <person name="Mueller R."/>
        </authorList>
    </citation>
    <scope>NUCLEOTIDE SEQUENCE</scope>
    <source>
        <strain evidence="1">MSr11367</strain>
    </source>
</reference>
<evidence type="ECO:0000313" key="1">
    <source>
        <dbReference type="EMBL" id="WXB10430.1"/>
    </source>
</evidence>
<dbReference type="InterPro" id="IPR018392">
    <property type="entry name" value="LysM"/>
</dbReference>
<name>A0ABZ2LI57_9BACT</name>
<dbReference type="CDD" id="cd00118">
    <property type="entry name" value="LysM"/>
    <property type="match status" value="1"/>
</dbReference>
<organism evidence="1 2">
    <name type="scientific">Pendulispora rubella</name>
    <dbReference type="NCBI Taxonomy" id="2741070"/>
    <lineage>
        <taxon>Bacteria</taxon>
        <taxon>Pseudomonadati</taxon>
        <taxon>Myxococcota</taxon>
        <taxon>Myxococcia</taxon>
        <taxon>Myxococcales</taxon>
        <taxon>Sorangiineae</taxon>
        <taxon>Pendulisporaceae</taxon>
        <taxon>Pendulispora</taxon>
    </lineage>
</organism>
<dbReference type="EMBL" id="CP089983">
    <property type="protein sequence ID" value="WXB10430.1"/>
    <property type="molecule type" value="Genomic_DNA"/>
</dbReference>
<dbReference type="Gene3D" id="3.10.350.10">
    <property type="entry name" value="LysM domain"/>
    <property type="match status" value="1"/>
</dbReference>
<dbReference type="Proteomes" id="UP001374803">
    <property type="component" value="Chromosome"/>
</dbReference>
<accession>A0ABZ2LI57</accession>
<sequence>MSVDTLSPTSRYFTAGTAELTLPDGTKVIYLARRLIAPPESFAFLREHTVREGERLDHIAAEHLGDPEQFWRICDANAALNPDDLLRIGGIIRITLPEGLPGPRRA</sequence>
<gene>
    <name evidence="1" type="ORF">LVJ94_24780</name>
</gene>
<dbReference type="RefSeq" id="WP_394840105.1">
    <property type="nucleotide sequence ID" value="NZ_CP089929.1"/>
</dbReference>
<evidence type="ECO:0000313" key="2">
    <source>
        <dbReference type="Proteomes" id="UP001374803"/>
    </source>
</evidence>